<dbReference type="AlphaFoldDB" id="A0A6J7TW57"/>
<feature type="domain" description="GmrSD restriction endonucleases C-terminal" evidence="2">
    <location>
        <begin position="134"/>
        <end position="236"/>
    </location>
</feature>
<organism evidence="3">
    <name type="scientific">freshwater metagenome</name>
    <dbReference type="NCBI Taxonomy" id="449393"/>
    <lineage>
        <taxon>unclassified sequences</taxon>
        <taxon>metagenomes</taxon>
        <taxon>ecological metagenomes</taxon>
    </lineage>
</organism>
<evidence type="ECO:0000313" key="3">
    <source>
        <dbReference type="EMBL" id="CAB5057675.1"/>
    </source>
</evidence>
<name>A0A6J7TW57_9ZZZZ</name>
<accession>A0A6J7TW57</accession>
<feature type="compositionally biased region" description="Low complexity" evidence="1">
    <location>
        <begin position="35"/>
        <end position="47"/>
    </location>
</feature>
<sequence length="341" mass="36678">MKMSNSVSRRLQRSLIVFPALALAVTVGCVSSSGATPSPVAKKTTTTVKRKPATNTTVKKKPTTTTIAKGSAVENPTAASVLSTITVQNEHPAGYSRALFKHWIDANKNGCDTREEVLIAESTTKAQVDAYGCKVIEGDWLSPYDNVTHTNPSELDIDHMVPLKEAWDSGAWNWTAAQRQSYANDLSDPRPLIAVTAGQNRSKSDKDPSNWIPPQKSYTCTYLSEWVAIKSHWKLSMDQSEFGRIKNLLTASCATTTIAPWGTAASSSTSDATASTGVPSTAPVAIADPVGAIGSREVTASRCKKAEFGQTGQNQGIPYVCSDHRKDGTAYAVGYYMWRPA</sequence>
<evidence type="ECO:0000256" key="1">
    <source>
        <dbReference type="SAM" id="MobiDB-lite"/>
    </source>
</evidence>
<feature type="compositionally biased region" description="Basic residues" evidence="1">
    <location>
        <begin position="48"/>
        <end position="62"/>
    </location>
</feature>
<dbReference type="PROSITE" id="PS51257">
    <property type="entry name" value="PROKAR_LIPOPROTEIN"/>
    <property type="match status" value="1"/>
</dbReference>
<proteinExistence type="predicted"/>
<dbReference type="InterPro" id="IPR011089">
    <property type="entry name" value="GmrSD_C"/>
</dbReference>
<protein>
    <submittedName>
        <fullName evidence="3">Unannotated protein</fullName>
    </submittedName>
</protein>
<dbReference type="Pfam" id="PF07510">
    <property type="entry name" value="GmrSD_C"/>
    <property type="match status" value="1"/>
</dbReference>
<dbReference type="PANTHER" id="PTHR24094">
    <property type="entry name" value="SECRETED PROTEIN"/>
    <property type="match status" value="1"/>
</dbReference>
<evidence type="ECO:0000259" key="2">
    <source>
        <dbReference type="Pfam" id="PF07510"/>
    </source>
</evidence>
<gene>
    <name evidence="3" type="ORF">UFOPK4293_01659</name>
</gene>
<reference evidence="3" key="1">
    <citation type="submission" date="2020-05" db="EMBL/GenBank/DDBJ databases">
        <authorList>
            <person name="Chiriac C."/>
            <person name="Salcher M."/>
            <person name="Ghai R."/>
            <person name="Kavagutti S V."/>
        </authorList>
    </citation>
    <scope>NUCLEOTIDE SEQUENCE</scope>
</reference>
<feature type="region of interest" description="Disordered" evidence="1">
    <location>
        <begin position="32"/>
        <end position="65"/>
    </location>
</feature>
<dbReference type="EMBL" id="CAFBQH010000161">
    <property type="protein sequence ID" value="CAB5057675.1"/>
    <property type="molecule type" value="Genomic_DNA"/>
</dbReference>
<dbReference type="PANTHER" id="PTHR24094:SF15">
    <property type="entry name" value="AMP-DEPENDENT SYNTHETASE_LIGASE DOMAIN-CONTAINING PROTEIN-RELATED"/>
    <property type="match status" value="1"/>
</dbReference>